<name>A0ABN7T5I3_OIKDI</name>
<gene>
    <name evidence="6" type="ORF">OKIOD_LOCUS14746</name>
</gene>
<sequence>MARWKLEGESDYVPHHVFRPQNLRKQDPVNGNWIINLSKEHSKKHNRNKNLHQEGLPAPKQNDEIKTNILTLKELLRNHGWPEAHLLTKARLFGGCYTDVLSEEMKDINLVTLDVTENYLNLDQLQCFSKNLEILEMSYNSIFRIRLPDPEVYKNLIFMDLSFNKLNGDCLASLGKLKSLQVLNLSGNQIGEITIEDGAFTKLRSLLLSTNSLQSQCFHQLQYIPSLQELYLNENHIEEIPVVGSETGHLILKHLKLLDLSSNPIKTEESLLPAASMPSLQRLIISNTILTQSVKGDPPLLKEYLTQRHGMAIQRQATEPPKKTPIVIQHPIIIQEFEPKVKKSTVDQRIKAYREEQAAIKHKEQLAIQNSKSQLQSLEKEKDISIDQKDPTEMPQDSFFLTQNLDEEPPVQEKEKNENEPEPTYESELSKITALAMREAELDLEQELTPIEKILELTEDEKVEYSYNVEPLSQTAAYNQLRALLIAPSTKTSIKMQEKWRYEDRQKKLDEKLHRIKNRRPFAMEEMIELLEHDDDSTREQAEMLYFDLKSKVEQVRINAIKDARALQGQPEEEL</sequence>
<dbReference type="Pfam" id="PF00560">
    <property type="entry name" value="LRR_1"/>
    <property type="match status" value="1"/>
</dbReference>
<reference evidence="6 7" key="1">
    <citation type="submission" date="2021-04" db="EMBL/GenBank/DDBJ databases">
        <authorList>
            <person name="Bliznina A."/>
        </authorList>
    </citation>
    <scope>NUCLEOTIDE SEQUENCE [LARGE SCALE GENOMIC DNA]</scope>
</reference>
<evidence type="ECO:0000256" key="4">
    <source>
        <dbReference type="ARBA" id="ARBA00022737"/>
    </source>
</evidence>
<dbReference type="InterPro" id="IPR003591">
    <property type="entry name" value="Leu-rich_rpt_typical-subtyp"/>
</dbReference>
<proteinExistence type="predicted"/>
<keyword evidence="4" id="KW-0677">Repeat</keyword>
<dbReference type="PANTHER" id="PTHR22710">
    <property type="entry name" value="X-RAY RADIATION RESISTANCE ASSOCIATED PROTEIN 1 XRRA1"/>
    <property type="match status" value="1"/>
</dbReference>
<keyword evidence="2" id="KW-0963">Cytoplasm</keyword>
<feature type="compositionally biased region" description="Basic residues" evidence="5">
    <location>
        <begin position="41"/>
        <end position="50"/>
    </location>
</feature>
<organism evidence="6 7">
    <name type="scientific">Oikopleura dioica</name>
    <name type="common">Tunicate</name>
    <dbReference type="NCBI Taxonomy" id="34765"/>
    <lineage>
        <taxon>Eukaryota</taxon>
        <taxon>Metazoa</taxon>
        <taxon>Chordata</taxon>
        <taxon>Tunicata</taxon>
        <taxon>Appendicularia</taxon>
        <taxon>Copelata</taxon>
        <taxon>Oikopleuridae</taxon>
        <taxon>Oikopleura</taxon>
    </lineage>
</organism>
<evidence type="ECO:0000256" key="1">
    <source>
        <dbReference type="ARBA" id="ARBA00004496"/>
    </source>
</evidence>
<dbReference type="PANTHER" id="PTHR22710:SF2">
    <property type="entry name" value="X-RAY RADIATION RESISTANCE-ASSOCIATED PROTEIN 1"/>
    <property type="match status" value="1"/>
</dbReference>
<dbReference type="InterPro" id="IPR001611">
    <property type="entry name" value="Leu-rich_rpt"/>
</dbReference>
<feature type="compositionally biased region" description="Basic and acidic residues" evidence="5">
    <location>
        <begin position="378"/>
        <end position="392"/>
    </location>
</feature>
<dbReference type="Proteomes" id="UP001158576">
    <property type="component" value="Chromosome 2"/>
</dbReference>
<dbReference type="EMBL" id="OU015567">
    <property type="protein sequence ID" value="CAG5111703.1"/>
    <property type="molecule type" value="Genomic_DNA"/>
</dbReference>
<evidence type="ECO:0000256" key="2">
    <source>
        <dbReference type="ARBA" id="ARBA00022490"/>
    </source>
</evidence>
<dbReference type="InterPro" id="IPR032675">
    <property type="entry name" value="LRR_dom_sf"/>
</dbReference>
<protein>
    <submittedName>
        <fullName evidence="6">Oidioi.mRNA.OKI2018_I69.chr2.g5981.t1.cds</fullName>
    </submittedName>
</protein>
<evidence type="ECO:0000313" key="7">
    <source>
        <dbReference type="Proteomes" id="UP001158576"/>
    </source>
</evidence>
<comment type="subcellular location">
    <subcellularLocation>
        <location evidence="1">Cytoplasm</location>
    </subcellularLocation>
</comment>
<accession>A0ABN7T5I3</accession>
<dbReference type="PROSITE" id="PS51450">
    <property type="entry name" value="LRR"/>
    <property type="match status" value="2"/>
</dbReference>
<dbReference type="SMART" id="SM00369">
    <property type="entry name" value="LRR_TYP"/>
    <property type="match status" value="3"/>
</dbReference>
<keyword evidence="3" id="KW-0433">Leucine-rich repeat</keyword>
<feature type="region of interest" description="Disordered" evidence="5">
    <location>
        <begin position="41"/>
        <end position="62"/>
    </location>
</feature>
<evidence type="ECO:0000256" key="3">
    <source>
        <dbReference type="ARBA" id="ARBA00022614"/>
    </source>
</evidence>
<evidence type="ECO:0000313" key="6">
    <source>
        <dbReference type="EMBL" id="CAG5111703.1"/>
    </source>
</evidence>
<keyword evidence="7" id="KW-1185">Reference proteome</keyword>
<dbReference type="SUPFAM" id="SSF52058">
    <property type="entry name" value="L domain-like"/>
    <property type="match status" value="1"/>
</dbReference>
<dbReference type="Gene3D" id="3.80.10.10">
    <property type="entry name" value="Ribonuclease Inhibitor"/>
    <property type="match status" value="1"/>
</dbReference>
<evidence type="ECO:0000256" key="5">
    <source>
        <dbReference type="SAM" id="MobiDB-lite"/>
    </source>
</evidence>
<feature type="region of interest" description="Disordered" evidence="5">
    <location>
        <begin position="370"/>
        <end position="426"/>
    </location>
</feature>